<dbReference type="AlphaFoldDB" id="A0A5J5KVL8"/>
<dbReference type="Proteomes" id="UP000325957">
    <property type="component" value="Unassembled WGS sequence"/>
</dbReference>
<dbReference type="Pfam" id="PF13478">
    <property type="entry name" value="XdhC_C"/>
    <property type="match status" value="1"/>
</dbReference>
<dbReference type="InterPro" id="IPR027051">
    <property type="entry name" value="XdhC_Rossmann_dom"/>
</dbReference>
<evidence type="ECO:0000313" key="3">
    <source>
        <dbReference type="EMBL" id="KAA9393280.1"/>
    </source>
</evidence>
<dbReference type="Pfam" id="PF02625">
    <property type="entry name" value="XdhC_CoxI"/>
    <property type="match status" value="1"/>
</dbReference>
<keyword evidence="4" id="KW-1185">Reference proteome</keyword>
<dbReference type="PANTHER" id="PTHR30388">
    <property type="entry name" value="ALDEHYDE OXIDOREDUCTASE MOLYBDENUM COFACTOR ASSEMBLY PROTEIN"/>
    <property type="match status" value="1"/>
</dbReference>
<reference evidence="3 4" key="1">
    <citation type="submission" date="2019-05" db="EMBL/GenBank/DDBJ databases">
        <title>Kocuria coralli sp. nov., a novel actinobacterium isolated from coral reef seawater.</title>
        <authorList>
            <person name="Li J."/>
        </authorList>
    </citation>
    <scope>NUCLEOTIDE SEQUENCE [LARGE SCALE GENOMIC DNA]</scope>
    <source>
        <strain evidence="3 4">SCSIO 13007</strain>
    </source>
</reference>
<feature type="domain" description="XdhC Rossmann" evidence="2">
    <location>
        <begin position="176"/>
        <end position="316"/>
    </location>
</feature>
<evidence type="ECO:0000313" key="4">
    <source>
        <dbReference type="Proteomes" id="UP000325957"/>
    </source>
</evidence>
<dbReference type="InterPro" id="IPR052698">
    <property type="entry name" value="MoCofactor_Util/Proc"/>
</dbReference>
<protein>
    <submittedName>
        <fullName evidence="3">XdhC family protein</fullName>
    </submittedName>
</protein>
<evidence type="ECO:0000259" key="2">
    <source>
        <dbReference type="Pfam" id="PF13478"/>
    </source>
</evidence>
<gene>
    <name evidence="3" type="ORF">FCK90_12895</name>
</gene>
<name>A0A5J5KVL8_9MICC</name>
<feature type="domain" description="XdhC- CoxI" evidence="1">
    <location>
        <begin position="15"/>
        <end position="75"/>
    </location>
</feature>
<proteinExistence type="predicted"/>
<dbReference type="Gene3D" id="3.40.50.720">
    <property type="entry name" value="NAD(P)-binding Rossmann-like Domain"/>
    <property type="match status" value="1"/>
</dbReference>
<comment type="caution">
    <text evidence="3">The sequence shown here is derived from an EMBL/GenBank/DDBJ whole genome shotgun (WGS) entry which is preliminary data.</text>
</comment>
<accession>A0A5J5KVL8</accession>
<dbReference type="InterPro" id="IPR003777">
    <property type="entry name" value="XdhC_CoxI"/>
</dbReference>
<dbReference type="EMBL" id="SZWF01000022">
    <property type="protein sequence ID" value="KAA9393280.1"/>
    <property type="molecule type" value="Genomic_DNA"/>
</dbReference>
<organism evidence="3 4">
    <name type="scientific">Kocuria coralli</name>
    <dbReference type="NCBI Taxonomy" id="1461025"/>
    <lineage>
        <taxon>Bacteria</taxon>
        <taxon>Bacillati</taxon>
        <taxon>Actinomycetota</taxon>
        <taxon>Actinomycetes</taxon>
        <taxon>Micrococcales</taxon>
        <taxon>Micrococcaceae</taxon>
        <taxon>Kocuria</taxon>
    </lineage>
</organism>
<dbReference type="PANTHER" id="PTHR30388:SF4">
    <property type="entry name" value="MOLYBDENUM COFACTOR INSERTION CHAPERONE PAOD"/>
    <property type="match status" value="1"/>
</dbReference>
<dbReference type="OrthoDB" id="9815497at2"/>
<sequence length="366" mass="37596">MLEILRACLESRSSRLGIATIVDVSGSAPSGAGTSMALTEEEAVIGSLSSGCVDSEVLEACRAALEDGRSSIHVFGYAPEDPFGIGLACGGTITVVVAPADRVTLLGLCPAASGHGIARLAWSGGEGTSEEEAADPVARWRWSDAGAGESRDDLGRPLPALHAHYESLSPAPRALLYGVNAFSAAVARQLLVLGYSVELCDPRRAFTDPARFPGCQVEVESPIAHMTARAGELTASDVVLMLAHDTRFDAPVLDLALSSRAGYVGALGSRATDAARRASLRALGHARSLAALHSPVGLDLGARTPPEIAVAIAAEIVARRHGREGSVSPLHTTTGAVHARRAGAAAETLAGSVQAGEHPEVAGSWT</sequence>
<evidence type="ECO:0000259" key="1">
    <source>
        <dbReference type="Pfam" id="PF02625"/>
    </source>
</evidence>
<dbReference type="RefSeq" id="WP_158034717.1">
    <property type="nucleotide sequence ID" value="NZ_ML708626.1"/>
</dbReference>